<evidence type="ECO:0000313" key="3">
    <source>
        <dbReference type="Proteomes" id="UP000095759"/>
    </source>
</evidence>
<dbReference type="GO" id="GO:0008999">
    <property type="term" value="F:protein-N-terminal-alanine acetyltransferase activity"/>
    <property type="evidence" value="ECO:0007669"/>
    <property type="project" value="TreeGrafter"/>
</dbReference>
<dbReference type="InterPro" id="IPR051908">
    <property type="entry name" value="Ribosomal_N-acetyltransferase"/>
</dbReference>
<dbReference type="PANTHER" id="PTHR43441">
    <property type="entry name" value="RIBOSOMAL-PROTEIN-SERINE ACETYLTRANSFERASE"/>
    <property type="match status" value="1"/>
</dbReference>
<protein>
    <submittedName>
        <fullName evidence="2">GNAT family N-acetyltransferase</fullName>
    </submittedName>
</protein>
<sequence>MEPIILTTERLLLRPFEPADTEAVFQACQDPGIQRWTTVPSPYEREHAEGFVGRIVPDGWRLGSLYAFAVLTRDSGELAAAVSSIIRDEGVAEIGYWAAKPHRGRGYVTEAVRAVAHWAFTTVGVERLEWRAEVGNNASRAVAEKAGFVVEGIQRSGIVNKGVRRDSWTGALLPCDLGLPSAGPYLPARI</sequence>
<dbReference type="GO" id="GO:0005737">
    <property type="term" value="C:cytoplasm"/>
    <property type="evidence" value="ECO:0007669"/>
    <property type="project" value="TreeGrafter"/>
</dbReference>
<comment type="caution">
    <text evidence="2">The sequence shown here is derived from an EMBL/GenBank/DDBJ whole genome shotgun (WGS) entry which is preliminary data.</text>
</comment>
<accession>A0A1E5PAV3</accession>
<dbReference type="GO" id="GO:1990189">
    <property type="term" value="F:protein N-terminal-serine acetyltransferase activity"/>
    <property type="evidence" value="ECO:0007669"/>
    <property type="project" value="TreeGrafter"/>
</dbReference>
<dbReference type="Proteomes" id="UP000095759">
    <property type="component" value="Unassembled WGS sequence"/>
</dbReference>
<dbReference type="InterPro" id="IPR000182">
    <property type="entry name" value="GNAT_dom"/>
</dbReference>
<gene>
    <name evidence="2" type="ORF">AS594_21160</name>
</gene>
<dbReference type="Gene3D" id="3.40.630.30">
    <property type="match status" value="1"/>
</dbReference>
<dbReference type="PROSITE" id="PS51186">
    <property type="entry name" value="GNAT"/>
    <property type="match status" value="1"/>
</dbReference>
<feature type="domain" description="N-acetyltransferase" evidence="1">
    <location>
        <begin position="11"/>
        <end position="166"/>
    </location>
</feature>
<dbReference type="PANTHER" id="PTHR43441:SF10">
    <property type="entry name" value="ACETYLTRANSFERASE"/>
    <property type="match status" value="1"/>
</dbReference>
<dbReference type="AlphaFoldDB" id="A0A1E5PAV3"/>
<dbReference type="InterPro" id="IPR016181">
    <property type="entry name" value="Acyl_CoA_acyltransferase"/>
</dbReference>
<dbReference type="Pfam" id="PF13302">
    <property type="entry name" value="Acetyltransf_3"/>
    <property type="match status" value="1"/>
</dbReference>
<keyword evidence="3" id="KW-1185">Reference proteome</keyword>
<keyword evidence="2" id="KW-0808">Transferase</keyword>
<proteinExistence type="predicted"/>
<dbReference type="EMBL" id="MEHJ01000001">
    <property type="protein sequence ID" value="OEJ26625.1"/>
    <property type="molecule type" value="Genomic_DNA"/>
</dbReference>
<dbReference type="SUPFAM" id="SSF55729">
    <property type="entry name" value="Acyl-CoA N-acyltransferases (Nat)"/>
    <property type="match status" value="1"/>
</dbReference>
<dbReference type="RefSeq" id="WP_069928532.1">
    <property type="nucleotide sequence ID" value="NZ_MEHI01000001.1"/>
</dbReference>
<reference evidence="2 3" key="1">
    <citation type="submission" date="2016-08" db="EMBL/GenBank/DDBJ databases">
        <title>Complete genome sequence of Streptomyces agglomeratus strain 6-3-2, a novel anti-MRSA actinomycete isolated from Wuli of Tebit, China.</title>
        <authorList>
            <person name="Chen X."/>
        </authorList>
    </citation>
    <scope>NUCLEOTIDE SEQUENCE [LARGE SCALE GENOMIC DNA]</scope>
    <source>
        <strain evidence="2 3">6-3-2</strain>
    </source>
</reference>
<dbReference type="STRING" id="285458.BGM19_15800"/>
<evidence type="ECO:0000313" key="2">
    <source>
        <dbReference type="EMBL" id="OEJ26625.1"/>
    </source>
</evidence>
<name>A0A1E5PAV3_9ACTN</name>
<dbReference type="OrthoDB" id="9795188at2"/>
<organism evidence="2 3">
    <name type="scientific">Streptomyces agglomeratus</name>
    <dbReference type="NCBI Taxonomy" id="285458"/>
    <lineage>
        <taxon>Bacteria</taxon>
        <taxon>Bacillati</taxon>
        <taxon>Actinomycetota</taxon>
        <taxon>Actinomycetes</taxon>
        <taxon>Kitasatosporales</taxon>
        <taxon>Streptomycetaceae</taxon>
        <taxon>Streptomyces</taxon>
    </lineage>
</organism>
<evidence type="ECO:0000259" key="1">
    <source>
        <dbReference type="PROSITE" id="PS51186"/>
    </source>
</evidence>